<dbReference type="Proteomes" id="UP000313948">
    <property type="component" value="Chromosome"/>
</dbReference>
<sequence>MSTTQPGWHEAAPSPFDPAGLTFTPVSRGLVKVRLITVLVWLGLPLVAVVVLAFVFPGWWWWIPIGVLGGLLAWLLWLVPRQVSAIGYAERDEDLLIRKGILFRQLTLVPYGRMQFVDVQAGPLDRWAKVAKVQLHTASAQTDASIPGLPPAEAARLRDRLTERGEARLAGL</sequence>
<gene>
    <name evidence="3" type="ORF">FE251_13915</name>
</gene>
<evidence type="ECO:0000313" key="3">
    <source>
        <dbReference type="EMBL" id="QDB80353.1"/>
    </source>
</evidence>
<feature type="domain" description="YdbS-like PH" evidence="2">
    <location>
        <begin position="85"/>
        <end position="161"/>
    </location>
</feature>
<feature type="transmembrane region" description="Helical" evidence="1">
    <location>
        <begin position="35"/>
        <end position="55"/>
    </location>
</feature>
<reference evidence="3 4" key="1">
    <citation type="submission" date="2019-05" db="EMBL/GenBank/DDBJ databases">
        <title>Georgenia *** sp. nov., and Georgenia *** sp. nov., isolated from the intestinal contents of plateau pika (Ochotona curzoniae) in the Qinghai-Tibet plateau of China.</title>
        <authorList>
            <person name="Tian Z."/>
        </authorList>
    </citation>
    <scope>NUCLEOTIDE SEQUENCE [LARGE SCALE GENOMIC DNA]</scope>
    <source>
        <strain evidence="3 4">Z294</strain>
    </source>
</reference>
<dbReference type="PANTHER" id="PTHR34473:SF3">
    <property type="entry name" value="TRANSMEMBRANE PROTEIN-RELATED"/>
    <property type="match status" value="1"/>
</dbReference>
<dbReference type="PANTHER" id="PTHR34473">
    <property type="entry name" value="UPF0699 TRANSMEMBRANE PROTEIN YDBS"/>
    <property type="match status" value="1"/>
</dbReference>
<name>A0ABX5VQM3_9MICO</name>
<dbReference type="Pfam" id="PF03703">
    <property type="entry name" value="bPH_2"/>
    <property type="match status" value="1"/>
</dbReference>
<keyword evidence="1" id="KW-0472">Membrane</keyword>
<protein>
    <recommendedName>
        <fullName evidence="2">YdbS-like PH domain-containing protein</fullName>
    </recommendedName>
</protein>
<dbReference type="RefSeq" id="WP_139073385.1">
    <property type="nucleotide sequence ID" value="NZ_CP040899.1"/>
</dbReference>
<keyword evidence="4" id="KW-1185">Reference proteome</keyword>
<organism evidence="3 4">
    <name type="scientific">Georgenia wutianyii</name>
    <dbReference type="NCBI Taxonomy" id="2585135"/>
    <lineage>
        <taxon>Bacteria</taxon>
        <taxon>Bacillati</taxon>
        <taxon>Actinomycetota</taxon>
        <taxon>Actinomycetes</taxon>
        <taxon>Micrococcales</taxon>
        <taxon>Bogoriellaceae</taxon>
        <taxon>Georgenia</taxon>
    </lineage>
</organism>
<dbReference type="EMBL" id="CP040899">
    <property type="protein sequence ID" value="QDB80353.1"/>
    <property type="molecule type" value="Genomic_DNA"/>
</dbReference>
<evidence type="ECO:0000256" key="1">
    <source>
        <dbReference type="SAM" id="Phobius"/>
    </source>
</evidence>
<evidence type="ECO:0000259" key="2">
    <source>
        <dbReference type="Pfam" id="PF03703"/>
    </source>
</evidence>
<feature type="transmembrane region" description="Helical" evidence="1">
    <location>
        <begin position="61"/>
        <end position="79"/>
    </location>
</feature>
<keyword evidence="1" id="KW-1133">Transmembrane helix</keyword>
<accession>A0ABX5VQM3</accession>
<evidence type="ECO:0000313" key="4">
    <source>
        <dbReference type="Proteomes" id="UP000313948"/>
    </source>
</evidence>
<proteinExistence type="predicted"/>
<keyword evidence="1" id="KW-0812">Transmembrane</keyword>
<dbReference type="InterPro" id="IPR005182">
    <property type="entry name" value="YdbS-like_PH"/>
</dbReference>